<evidence type="ECO:0000256" key="6">
    <source>
        <dbReference type="ARBA" id="ARBA00023270"/>
    </source>
</evidence>
<comment type="subunit">
    <text evidence="8">Heterotetramer of two alpha and two beta chains arranged as a dimer of alpha/beta heterodimers.</text>
</comment>
<dbReference type="HAMAP" id="MF_00464">
    <property type="entry name" value="AdoMetDC_1"/>
    <property type="match status" value="1"/>
</dbReference>
<dbReference type="Proteomes" id="UP000278475">
    <property type="component" value="Unassembled WGS sequence"/>
</dbReference>
<keyword evidence="5 8" id="KW-0456">Lyase</keyword>
<evidence type="ECO:0000256" key="2">
    <source>
        <dbReference type="ARBA" id="ARBA00022813"/>
    </source>
</evidence>
<proteinExistence type="inferred from homology"/>
<keyword evidence="8" id="KW-0745">Spermidine biosynthesis</keyword>
<keyword evidence="3 8" id="KW-0620">Polyamine biosynthesis</keyword>
<dbReference type="NCBIfam" id="TIGR03330">
    <property type="entry name" value="SAM_DCase_Bsu"/>
    <property type="match status" value="1"/>
</dbReference>
<dbReference type="EMBL" id="QMQV01000004">
    <property type="protein sequence ID" value="RLE50511.1"/>
    <property type="molecule type" value="Genomic_DNA"/>
</dbReference>
<evidence type="ECO:0000256" key="8">
    <source>
        <dbReference type="HAMAP-Rule" id="MF_00464"/>
    </source>
</evidence>
<dbReference type="PANTHER" id="PTHR33866:SF2">
    <property type="entry name" value="S-ADENOSYLMETHIONINE DECARBOXYLASE PROENZYME"/>
    <property type="match status" value="1"/>
</dbReference>
<feature type="site" description="Cleavage (non-hydrolytic); by autolysis" evidence="8">
    <location>
        <begin position="77"/>
        <end position="78"/>
    </location>
</feature>
<comment type="similarity">
    <text evidence="8">Belongs to the prokaryotic AdoMetDC family. Type 1 subfamily.</text>
</comment>
<evidence type="ECO:0000313" key="10">
    <source>
        <dbReference type="EMBL" id="RLE52859.1"/>
    </source>
</evidence>
<keyword evidence="6 8" id="KW-0704">Schiff base</keyword>
<reference evidence="11 12" key="1">
    <citation type="submission" date="2018-06" db="EMBL/GenBank/DDBJ databases">
        <title>Extensive metabolic versatility and redundancy in microbially diverse, dynamic hydrothermal sediments.</title>
        <authorList>
            <person name="Dombrowski N."/>
            <person name="Teske A."/>
            <person name="Baker B.J."/>
        </authorList>
    </citation>
    <scope>NUCLEOTIDE SEQUENCE [LARGE SCALE GENOMIC DNA]</scope>
    <source>
        <strain evidence="10">B34_G17</strain>
        <strain evidence="9">B66_G16</strain>
    </source>
</reference>
<dbReference type="Pfam" id="PF02675">
    <property type="entry name" value="AdoMet_dc"/>
    <property type="match status" value="1"/>
</dbReference>
<evidence type="ECO:0000313" key="12">
    <source>
        <dbReference type="Proteomes" id="UP000278475"/>
    </source>
</evidence>
<accession>A0A497EU94</accession>
<feature type="chain" id="PRO_5034971828" description="S-adenosylmethionine decarboxylase beta chain" evidence="8">
    <location>
        <begin position="1"/>
        <end position="77"/>
    </location>
</feature>
<evidence type="ECO:0000313" key="11">
    <source>
        <dbReference type="Proteomes" id="UP000272051"/>
    </source>
</evidence>
<protein>
    <recommendedName>
        <fullName evidence="8">S-adenosylmethionine decarboxylase proenzyme</fullName>
        <shortName evidence="8">AdoMetDC</shortName>
        <shortName evidence="8">SAMDC</shortName>
        <ecNumber evidence="8">4.1.1.50</ecNumber>
    </recommendedName>
    <component>
        <recommendedName>
            <fullName evidence="8">S-adenosylmethionine decarboxylase beta chain</fullName>
        </recommendedName>
    </component>
    <component>
        <recommendedName>
            <fullName evidence="8">S-adenosylmethionine decarboxylase alpha chain</fullName>
        </recommendedName>
    </component>
</protein>
<sequence length="130" mass="14682">MESVTSSSGDSSSRRVVGKHVYGNLYDCDPTVLEREDLLREIVIEASRIANMTLWDVKSWKFGGEKGGVSTIALVLESHVAIHTWREYKYAAVDVFTCGEQSDPEKAFDYIVSKLKPLEYTKHYADRSSK</sequence>
<dbReference type="Proteomes" id="UP000272051">
    <property type="component" value="Unassembled WGS sequence"/>
</dbReference>
<dbReference type="SUPFAM" id="SSF56276">
    <property type="entry name" value="S-adenosylmethionine decarboxylase"/>
    <property type="match status" value="1"/>
</dbReference>
<evidence type="ECO:0000256" key="1">
    <source>
        <dbReference type="ARBA" id="ARBA00022793"/>
    </source>
</evidence>
<keyword evidence="4 8" id="KW-0865">Zymogen</keyword>
<dbReference type="EMBL" id="QMQX01000032">
    <property type="protein sequence ID" value="RLE52859.1"/>
    <property type="molecule type" value="Genomic_DNA"/>
</dbReference>
<dbReference type="UniPathway" id="UPA00331">
    <property type="reaction ID" value="UER00451"/>
</dbReference>
<evidence type="ECO:0000256" key="3">
    <source>
        <dbReference type="ARBA" id="ARBA00023115"/>
    </source>
</evidence>
<dbReference type="InterPro" id="IPR003826">
    <property type="entry name" value="AdoMetDC_fam_prok"/>
</dbReference>
<keyword evidence="1 8" id="KW-0210">Decarboxylase</keyword>
<keyword evidence="7 8" id="KW-0670">Pyruvate</keyword>
<comment type="caution">
    <text evidence="9">The sequence shown here is derived from an EMBL/GenBank/DDBJ whole genome shotgun (WGS) entry which is preliminary data.</text>
</comment>
<dbReference type="PANTHER" id="PTHR33866">
    <property type="entry name" value="S-ADENOSYLMETHIONINE DECARBOXYLASE PROENZYME"/>
    <property type="match status" value="1"/>
</dbReference>
<dbReference type="AlphaFoldDB" id="A0A497EU94"/>
<organism evidence="9 12">
    <name type="scientific">Thermoproteota archaeon</name>
    <dbReference type="NCBI Taxonomy" id="2056631"/>
    <lineage>
        <taxon>Archaea</taxon>
        <taxon>Thermoproteota</taxon>
    </lineage>
</organism>
<comment type="pathway">
    <text evidence="8">Amine and polyamine biosynthesis; S-adenosylmethioninamine biosynthesis; S-adenosylmethioninamine from S-adenosyl-L-methionine: step 1/1.</text>
</comment>
<feature type="chain" id="PRO_5034971829" description="S-adenosylmethionine decarboxylase alpha chain" evidence="8">
    <location>
        <begin position="78"/>
        <end position="130"/>
    </location>
</feature>
<gene>
    <name evidence="9" type="primary">speD</name>
    <name evidence="8" type="synonym">speH</name>
    <name evidence="9" type="ORF">DRJ31_00915</name>
    <name evidence="10" type="ORF">DRJ33_02620</name>
</gene>
<evidence type="ECO:0000256" key="5">
    <source>
        <dbReference type="ARBA" id="ARBA00023239"/>
    </source>
</evidence>
<dbReference type="GO" id="GO:0005829">
    <property type="term" value="C:cytosol"/>
    <property type="evidence" value="ECO:0007669"/>
    <property type="project" value="TreeGrafter"/>
</dbReference>
<comment type="function">
    <text evidence="8">Catalyzes the decarboxylation of S-adenosylmethionine to S-adenosylmethioninamine (dcAdoMet), the propylamine donor required for the synthesis of the polyamines spermine and spermidine from the diamine putrescine.</text>
</comment>
<dbReference type="Gene3D" id="3.60.90.10">
    <property type="entry name" value="S-adenosylmethionine decarboxylase"/>
    <property type="match status" value="1"/>
</dbReference>
<dbReference type="GO" id="GO:0008295">
    <property type="term" value="P:spermidine biosynthetic process"/>
    <property type="evidence" value="ECO:0007669"/>
    <property type="project" value="UniProtKB-UniRule"/>
</dbReference>
<feature type="active site" description="Proton acceptor; for processing activity" evidence="8">
    <location>
        <position position="83"/>
    </location>
</feature>
<keyword evidence="2 8" id="KW-0068">Autocatalytic cleavage</keyword>
<comment type="cofactor">
    <cofactor evidence="8">
        <name>pyruvate</name>
        <dbReference type="ChEBI" id="CHEBI:15361"/>
    </cofactor>
    <text evidence="8">Binds 1 pyruvoyl group covalently per subunit.</text>
</comment>
<dbReference type="GO" id="GO:0004014">
    <property type="term" value="F:adenosylmethionine decarboxylase activity"/>
    <property type="evidence" value="ECO:0007669"/>
    <property type="project" value="UniProtKB-UniRule"/>
</dbReference>
<dbReference type="InterPro" id="IPR016067">
    <property type="entry name" value="S-AdoMet_deCO2ase_core"/>
</dbReference>
<evidence type="ECO:0000256" key="4">
    <source>
        <dbReference type="ARBA" id="ARBA00023145"/>
    </source>
</evidence>
<feature type="modified residue" description="Pyruvic acid (Ser); by autocatalysis" evidence="8">
    <location>
        <position position="78"/>
    </location>
</feature>
<keyword evidence="8" id="KW-0949">S-adenosyl-L-methionine</keyword>
<dbReference type="InterPro" id="IPR017716">
    <property type="entry name" value="S-AdoMet_deCOase_pro-enz"/>
</dbReference>
<feature type="active site" description="Schiff-base intermediate with substrate; via pyruvic acid" evidence="8">
    <location>
        <position position="78"/>
    </location>
</feature>
<dbReference type="EC" id="4.1.1.50" evidence="8"/>
<comment type="catalytic activity">
    <reaction evidence="8">
        <text>S-adenosyl-L-methionine + H(+) = S-adenosyl 3-(methylsulfanyl)propylamine + CO2</text>
        <dbReference type="Rhea" id="RHEA:15981"/>
        <dbReference type="ChEBI" id="CHEBI:15378"/>
        <dbReference type="ChEBI" id="CHEBI:16526"/>
        <dbReference type="ChEBI" id="CHEBI:57443"/>
        <dbReference type="ChEBI" id="CHEBI:59789"/>
        <dbReference type="EC" id="4.1.1.50"/>
    </reaction>
</comment>
<name>A0A497EU94_9CREN</name>
<comment type="PTM">
    <text evidence="8">Is synthesized initially as an inactive proenzyme. Formation of the active enzyme involves a self-maturation process in which the active site pyruvoyl group is generated from an internal serine residue via an autocatalytic post-translational modification. Two non-identical subunits are generated from the proenzyme in this reaction, and the pyruvate is formed at the N-terminus of the alpha chain, which is derived from the carboxyl end of the proenzyme. The post-translation cleavage follows an unusual pathway, termed non-hydrolytic serinolysis, in which the side chain hydroxyl group of the serine supplies its oxygen atom to form the C-terminus of the beta chain, while the remainder of the serine residue undergoes an oxidative deamination to produce ammonia and the pyruvoyl group blocking the N-terminus of the alpha chain.</text>
</comment>
<evidence type="ECO:0000256" key="7">
    <source>
        <dbReference type="ARBA" id="ARBA00023317"/>
    </source>
</evidence>
<feature type="active site" description="Proton donor; for catalytic activity" evidence="8">
    <location>
        <position position="98"/>
    </location>
</feature>
<evidence type="ECO:0000313" key="9">
    <source>
        <dbReference type="EMBL" id="RLE50511.1"/>
    </source>
</evidence>